<protein>
    <submittedName>
        <fullName evidence="1">Uncharacterized protein</fullName>
    </submittedName>
</protein>
<evidence type="ECO:0000313" key="2">
    <source>
        <dbReference type="Proteomes" id="UP001234202"/>
    </source>
</evidence>
<name>A0ACC2X9W4_9TREE</name>
<comment type="caution">
    <text evidence="1">The sequence shown here is derived from an EMBL/GenBank/DDBJ whole genome shotgun (WGS) entry which is preliminary data.</text>
</comment>
<evidence type="ECO:0000313" key="1">
    <source>
        <dbReference type="EMBL" id="KAJ9119876.1"/>
    </source>
</evidence>
<keyword evidence="2" id="KW-1185">Reference proteome</keyword>
<dbReference type="EMBL" id="JASBWV010000023">
    <property type="protein sequence ID" value="KAJ9119876.1"/>
    <property type="molecule type" value="Genomic_DNA"/>
</dbReference>
<reference evidence="1" key="1">
    <citation type="submission" date="2023-04" db="EMBL/GenBank/DDBJ databases">
        <title>Draft Genome sequencing of Naganishia species isolated from polar environments using Oxford Nanopore Technology.</title>
        <authorList>
            <person name="Leo P."/>
            <person name="Venkateswaran K."/>
        </authorList>
    </citation>
    <scope>NUCLEOTIDE SEQUENCE</scope>
    <source>
        <strain evidence="1">DBVPG 5303</strain>
    </source>
</reference>
<organism evidence="1 2">
    <name type="scientific">Naganishia onofrii</name>
    <dbReference type="NCBI Taxonomy" id="1851511"/>
    <lineage>
        <taxon>Eukaryota</taxon>
        <taxon>Fungi</taxon>
        <taxon>Dikarya</taxon>
        <taxon>Basidiomycota</taxon>
        <taxon>Agaricomycotina</taxon>
        <taxon>Tremellomycetes</taxon>
        <taxon>Filobasidiales</taxon>
        <taxon>Filobasidiaceae</taxon>
        <taxon>Naganishia</taxon>
    </lineage>
</organism>
<dbReference type="Proteomes" id="UP001234202">
    <property type="component" value="Unassembled WGS sequence"/>
</dbReference>
<gene>
    <name evidence="1" type="ORF">QFC24_005590</name>
</gene>
<proteinExistence type="predicted"/>
<sequence length="984" mass="106878">MPSESSRRRAVQTRKENAQLFDGTPFRPAHQHGERAKRKGKRKAALDESDGSDGSSEDENDLSLLDELPYELLPSIFSLLPPRDLLLLKSTCHLFNRVIQSDTLWRDAYINRFVRAKPEAEADASEYVHSFSRRDGLARSFDWQEQDMPTTDGEVFGLARSCVGNGSGGQGWQKEAIHREAMLERFTYSRATTVMHNPHIDIIHHLSLFHNPPTIARKPVTINNGKSPATTKVIGAKHRQLHRTENGSGSGKAPQVVSVGLNAGVAIRGDPLIGRSMQGYLGPGQIPALDDVDRVPTAAYSTPMNPSCILWGLRSGIVVHSTLLNPVPTPGRLTGSSVSCFFEQAHTDAVRCIYMPPAGKSQTAKSEERPVFFSGGEDGRVKMWMLDHNSKRGLSSPGGTGEITCIWSSTPLNPSRESPPVVYDEKREPGLVDPVVQIRYDPDSGLVVAATESGNVWVWTMFMPCSTGMVAYRVFQGGYLPTGARGTNTPTHLEFDIDPTTAHNLAAASTLDDIQDASHRAIVARIMLHNSAESQIHRISVHLQSSGALSHIETARLVVPGALPIYTINTVLDTGADTQNAVALEKVLVPADFTVRLVHHQSDGTEKMKTEGSNAAQQESSEEFAPEGLNGKSTPEMGGDSYAQSYTPSPLTATSTQSARSHSIPNIVAGTRDGWVSIWSWSQQASGPNKSLPEDTANRILRPIKSWRISEGAVTSIVASRSLVATGTFDGSVQIWDPLASPPTLIRTLRNRHSAPPPVYPGLDTSASKLYSVNNIILDTDMIVASIGNQVLGWRAGSQKGKEGGKGWKGQVLGKHSTGKSSPAKGFNQTEFKEDIKQSKSDIKAEQEQIRAKNEQDRIAREEYAEIGLADTDEALQYALMISREQESQALSSLSESKEDRELQEMLEQIAKLEASETRGSGSASAMMEGKHSQMADSHESNASGIVTEAEELRIALEQIQAAEAREAALSAANSGQRDDSPES</sequence>
<accession>A0ACC2X9W4</accession>